<gene>
    <name evidence="3" type="ORF">BS47DRAFT_1370226</name>
</gene>
<organism evidence="3 4">
    <name type="scientific">Hydnum rufescens UP504</name>
    <dbReference type="NCBI Taxonomy" id="1448309"/>
    <lineage>
        <taxon>Eukaryota</taxon>
        <taxon>Fungi</taxon>
        <taxon>Dikarya</taxon>
        <taxon>Basidiomycota</taxon>
        <taxon>Agaricomycotina</taxon>
        <taxon>Agaricomycetes</taxon>
        <taxon>Cantharellales</taxon>
        <taxon>Hydnaceae</taxon>
        <taxon>Hydnum</taxon>
    </lineage>
</organism>
<evidence type="ECO:0000256" key="1">
    <source>
        <dbReference type="SAM" id="MobiDB-lite"/>
    </source>
</evidence>
<dbReference type="AlphaFoldDB" id="A0A9P6BB63"/>
<dbReference type="EMBL" id="MU128909">
    <property type="protein sequence ID" value="KAF9521073.1"/>
    <property type="molecule type" value="Genomic_DNA"/>
</dbReference>
<name>A0A9P6BB63_9AGAM</name>
<dbReference type="Proteomes" id="UP000886523">
    <property type="component" value="Unassembled WGS sequence"/>
</dbReference>
<dbReference type="Pfam" id="PF16278">
    <property type="entry name" value="zf-C2HE"/>
    <property type="match status" value="1"/>
</dbReference>
<dbReference type="GO" id="GO:0033699">
    <property type="term" value="F:DNA 5'-adenosine monophosphate hydrolase activity"/>
    <property type="evidence" value="ECO:0007669"/>
    <property type="project" value="TreeGrafter"/>
</dbReference>
<sequence length="232" mass="26752">MSWNTALRTFATNPNPALIPASVRLAYSDKTICVFDKFPKAKFHFLLLPRVVPPLTTSHAASLKALLQWDKDEAHKCLRMLQAEAVPIIKMIEDEMIKQYGFKWKIWTGFHARFVVRSSKNKKHYNSFHPSHGFFLHLDDVLSWFDLPDDEYRTRASLKAASYEKLLKDDLRSWRTDEVFKIIPRLKDHMQSEWESEARKAAATGLRKAKRPAPEADADMSEPPQKKIAAAS</sequence>
<dbReference type="GO" id="GO:0003725">
    <property type="term" value="F:double-stranded RNA binding"/>
    <property type="evidence" value="ECO:0007669"/>
    <property type="project" value="TreeGrafter"/>
</dbReference>
<evidence type="ECO:0000259" key="2">
    <source>
        <dbReference type="Pfam" id="PF16278"/>
    </source>
</evidence>
<accession>A0A9P6BB63</accession>
<keyword evidence="4" id="KW-1185">Reference proteome</keyword>
<dbReference type="InterPro" id="IPR036265">
    <property type="entry name" value="HIT-like_sf"/>
</dbReference>
<dbReference type="SUPFAM" id="SSF54197">
    <property type="entry name" value="HIT-like"/>
    <property type="match status" value="1"/>
</dbReference>
<dbReference type="Gene3D" id="3.30.428.10">
    <property type="entry name" value="HIT-like"/>
    <property type="match status" value="1"/>
</dbReference>
<dbReference type="GO" id="GO:1990165">
    <property type="term" value="F:single-strand break-containing DNA binding"/>
    <property type="evidence" value="ECO:0007669"/>
    <property type="project" value="TreeGrafter"/>
</dbReference>
<dbReference type="GO" id="GO:0003697">
    <property type="term" value="F:single-stranded DNA binding"/>
    <property type="evidence" value="ECO:0007669"/>
    <property type="project" value="TreeGrafter"/>
</dbReference>
<comment type="caution">
    <text evidence="3">The sequence shown here is derived from an EMBL/GenBank/DDBJ whole genome shotgun (WGS) entry which is preliminary data.</text>
</comment>
<dbReference type="InterPro" id="IPR032566">
    <property type="entry name" value="Znf-C2HE"/>
</dbReference>
<feature type="domain" description="Aprataxin C2HE/C2H2/C2HC zinc finger" evidence="2">
    <location>
        <begin position="132"/>
        <end position="195"/>
    </location>
</feature>
<dbReference type="GO" id="GO:0030983">
    <property type="term" value="F:mismatched DNA binding"/>
    <property type="evidence" value="ECO:0007669"/>
    <property type="project" value="TreeGrafter"/>
</dbReference>
<feature type="region of interest" description="Disordered" evidence="1">
    <location>
        <begin position="197"/>
        <end position="232"/>
    </location>
</feature>
<proteinExistence type="predicted"/>
<evidence type="ECO:0000313" key="3">
    <source>
        <dbReference type="EMBL" id="KAF9521073.1"/>
    </source>
</evidence>
<dbReference type="GO" id="GO:0005634">
    <property type="term" value="C:nucleus"/>
    <property type="evidence" value="ECO:0007669"/>
    <property type="project" value="TreeGrafter"/>
</dbReference>
<dbReference type="PANTHER" id="PTHR12486:SF4">
    <property type="entry name" value="APRATAXIN"/>
    <property type="match status" value="1"/>
</dbReference>
<dbReference type="GO" id="GO:0000012">
    <property type="term" value="P:single strand break repair"/>
    <property type="evidence" value="ECO:0007669"/>
    <property type="project" value="TreeGrafter"/>
</dbReference>
<reference evidence="3" key="1">
    <citation type="journal article" date="2020" name="Nat. Commun.">
        <title>Large-scale genome sequencing of mycorrhizal fungi provides insights into the early evolution of symbiotic traits.</title>
        <authorList>
            <person name="Miyauchi S."/>
            <person name="Kiss E."/>
            <person name="Kuo A."/>
            <person name="Drula E."/>
            <person name="Kohler A."/>
            <person name="Sanchez-Garcia M."/>
            <person name="Morin E."/>
            <person name="Andreopoulos B."/>
            <person name="Barry K.W."/>
            <person name="Bonito G."/>
            <person name="Buee M."/>
            <person name="Carver A."/>
            <person name="Chen C."/>
            <person name="Cichocki N."/>
            <person name="Clum A."/>
            <person name="Culley D."/>
            <person name="Crous P.W."/>
            <person name="Fauchery L."/>
            <person name="Girlanda M."/>
            <person name="Hayes R.D."/>
            <person name="Keri Z."/>
            <person name="LaButti K."/>
            <person name="Lipzen A."/>
            <person name="Lombard V."/>
            <person name="Magnuson J."/>
            <person name="Maillard F."/>
            <person name="Murat C."/>
            <person name="Nolan M."/>
            <person name="Ohm R.A."/>
            <person name="Pangilinan J."/>
            <person name="Pereira M.F."/>
            <person name="Perotto S."/>
            <person name="Peter M."/>
            <person name="Pfister S."/>
            <person name="Riley R."/>
            <person name="Sitrit Y."/>
            <person name="Stielow J.B."/>
            <person name="Szollosi G."/>
            <person name="Zifcakova L."/>
            <person name="Stursova M."/>
            <person name="Spatafora J.W."/>
            <person name="Tedersoo L."/>
            <person name="Vaario L.M."/>
            <person name="Yamada A."/>
            <person name="Yan M."/>
            <person name="Wang P."/>
            <person name="Xu J."/>
            <person name="Bruns T."/>
            <person name="Baldrian P."/>
            <person name="Vilgalys R."/>
            <person name="Dunand C."/>
            <person name="Henrissat B."/>
            <person name="Grigoriev I.V."/>
            <person name="Hibbett D."/>
            <person name="Nagy L.G."/>
            <person name="Martin F.M."/>
        </authorList>
    </citation>
    <scope>NUCLEOTIDE SEQUENCE</scope>
    <source>
        <strain evidence="3">UP504</strain>
    </source>
</reference>
<dbReference type="PANTHER" id="PTHR12486">
    <property type="entry name" value="APRATAXIN-RELATED"/>
    <property type="match status" value="1"/>
</dbReference>
<protein>
    <recommendedName>
        <fullName evidence="2">Aprataxin C2HE/C2H2/C2HC zinc finger domain-containing protein</fullName>
    </recommendedName>
</protein>
<dbReference type="OrthoDB" id="3512845at2759"/>
<evidence type="ECO:0000313" key="4">
    <source>
        <dbReference type="Proteomes" id="UP000886523"/>
    </source>
</evidence>